<dbReference type="AlphaFoldDB" id="A0A2K1JGA6"/>
<dbReference type="InterPro" id="IPR036514">
    <property type="entry name" value="SGNH_hydro_sf"/>
</dbReference>
<dbReference type="Pfam" id="PF02469">
    <property type="entry name" value="Fasciclin"/>
    <property type="match status" value="1"/>
</dbReference>
<dbReference type="GO" id="GO:0006629">
    <property type="term" value="P:lipid metabolic process"/>
    <property type="evidence" value="ECO:0007669"/>
    <property type="project" value="UniProtKB-KW"/>
</dbReference>
<dbReference type="PANTHER" id="PTHR46020">
    <property type="entry name" value="OSJNBB0059K02.9 PROTEIN"/>
    <property type="match status" value="1"/>
</dbReference>
<dbReference type="SUPFAM" id="SSF52266">
    <property type="entry name" value="SGNH hydrolase"/>
    <property type="match status" value="1"/>
</dbReference>
<reference evidence="7" key="3">
    <citation type="submission" date="2020-12" db="UniProtKB">
        <authorList>
            <consortium name="EnsemblPlants"/>
        </authorList>
    </citation>
    <scope>IDENTIFICATION</scope>
</reference>
<proteinExistence type="inferred from homology"/>
<dbReference type="EnsemblPlants" id="Pp3c14_4080V3.2">
    <property type="protein sequence ID" value="Pp3c14_4080V3.2"/>
    <property type="gene ID" value="Pp3c14_4080"/>
</dbReference>
<evidence type="ECO:0000256" key="1">
    <source>
        <dbReference type="ARBA" id="ARBA00008668"/>
    </source>
</evidence>
<evidence type="ECO:0000259" key="5">
    <source>
        <dbReference type="PROSITE" id="PS50213"/>
    </source>
</evidence>
<dbReference type="Gramene" id="Pp3c14_4080V3.2">
    <property type="protein sequence ID" value="Pp3c14_4080V3.2"/>
    <property type="gene ID" value="Pp3c14_4080"/>
</dbReference>
<evidence type="ECO:0000313" key="6">
    <source>
        <dbReference type="EMBL" id="PNR40583.1"/>
    </source>
</evidence>
<protein>
    <recommendedName>
        <fullName evidence="5">FAS1 domain-containing protein</fullName>
    </recommendedName>
</protein>
<dbReference type="OrthoDB" id="1600564at2759"/>
<dbReference type="InterPro" id="IPR036378">
    <property type="entry name" value="FAS1_dom_sf"/>
</dbReference>
<dbReference type="KEGG" id="ppp:112291199"/>
<evidence type="ECO:0000256" key="2">
    <source>
        <dbReference type="ARBA" id="ARBA00022801"/>
    </source>
</evidence>
<keyword evidence="2" id="KW-0378">Hydrolase</keyword>
<evidence type="ECO:0000313" key="7">
    <source>
        <dbReference type="EnsemblPlants" id="Pp3c14_4080V3.1"/>
    </source>
</evidence>
<dbReference type="PROSITE" id="PS50213">
    <property type="entry name" value="FAS1"/>
    <property type="match status" value="1"/>
</dbReference>
<organism evidence="6">
    <name type="scientific">Physcomitrium patens</name>
    <name type="common">Spreading-leaved earth moss</name>
    <name type="synonym">Physcomitrella patens</name>
    <dbReference type="NCBI Taxonomy" id="3218"/>
    <lineage>
        <taxon>Eukaryota</taxon>
        <taxon>Viridiplantae</taxon>
        <taxon>Streptophyta</taxon>
        <taxon>Embryophyta</taxon>
        <taxon>Bryophyta</taxon>
        <taxon>Bryophytina</taxon>
        <taxon>Bryopsida</taxon>
        <taxon>Funariidae</taxon>
        <taxon>Funariales</taxon>
        <taxon>Funariaceae</taxon>
        <taxon>Physcomitrium</taxon>
    </lineage>
</organism>
<sequence>MANARTLQVLLLGLVSSAVIFNSVNVQATSLLFAFGDSYADVGNTLKGISPAWRYPYGITWPLHDPAGRFSDGKISTDWIADLLGLPLYPPPYLYTAGENISYGVNFAVGGSGVFKVLSNVSLDVQVDNFELFLRTDPYSKAALENSVTYVSVGGNDYLAFRGTTEAERLLYIERVIRGIQANLQRLYDLGLRHVMVANIPQPDCLPLFTEKNNWTNCTGETGPLINIHNSFLLVAVENINARNPGARFIILDHYSAFSRLLSEADEQGFTDGLKPCCTGTTNTTKCGDVDASGKWLYTVCKHRGRALFWDSEHPTMWAWHYIIDLYTKQPNYILLAGVPTLRDWLQNNNAAPEPTAALMSQPGSDLLSVAGQVQTALNCLLDKPNYSEALGVLQSFSLEAVLAENLGEDVTVFIPSNDAFAATDQAFIDGVFSMNKVNDVAAYHVANGYFDYNTIATVRPSFVISVTGEQLPIYYPLKGVFVGLGSQAEVVDPDLCVMPDEMVIHGIDHILMPHNF</sequence>
<dbReference type="Pfam" id="PF00657">
    <property type="entry name" value="Lipase_GDSL"/>
    <property type="match status" value="1"/>
</dbReference>
<gene>
    <name evidence="7" type="primary">LOC112291199</name>
    <name evidence="6" type="ORF">PHYPA_017986</name>
</gene>
<feature type="chain" id="PRO_5043158095" description="FAS1 domain-containing protein" evidence="4">
    <location>
        <begin position="18"/>
        <end position="517"/>
    </location>
</feature>
<dbReference type="EMBL" id="ABEU02000014">
    <property type="protein sequence ID" value="PNR40583.1"/>
    <property type="molecule type" value="Genomic_DNA"/>
</dbReference>
<dbReference type="Proteomes" id="UP000006727">
    <property type="component" value="Chromosome 14"/>
</dbReference>
<evidence type="ECO:0000256" key="3">
    <source>
        <dbReference type="ARBA" id="ARBA00023098"/>
    </source>
</evidence>
<dbReference type="PaxDb" id="3218-PP1S126_111V6.1"/>
<dbReference type="Gene3D" id="2.30.180.10">
    <property type="entry name" value="FAS1 domain"/>
    <property type="match status" value="1"/>
</dbReference>
<dbReference type="Gramene" id="Pp3c14_4080V3.1">
    <property type="protein sequence ID" value="Pp3c14_4080V3.1"/>
    <property type="gene ID" value="Pp3c14_4080"/>
</dbReference>
<dbReference type="OMA" id="DKRFYWD"/>
<reference evidence="6 8" key="2">
    <citation type="journal article" date="2018" name="Plant J.">
        <title>The Physcomitrella patens chromosome-scale assembly reveals moss genome structure and evolution.</title>
        <authorList>
            <person name="Lang D."/>
            <person name="Ullrich K.K."/>
            <person name="Murat F."/>
            <person name="Fuchs J."/>
            <person name="Jenkins J."/>
            <person name="Haas F.B."/>
            <person name="Piednoel M."/>
            <person name="Gundlach H."/>
            <person name="Van Bel M."/>
            <person name="Meyberg R."/>
            <person name="Vives C."/>
            <person name="Morata J."/>
            <person name="Symeonidi A."/>
            <person name="Hiss M."/>
            <person name="Muchero W."/>
            <person name="Kamisugi Y."/>
            <person name="Saleh O."/>
            <person name="Blanc G."/>
            <person name="Decker E.L."/>
            <person name="van Gessel N."/>
            <person name="Grimwood J."/>
            <person name="Hayes R.D."/>
            <person name="Graham S.W."/>
            <person name="Gunter L.E."/>
            <person name="McDaniel S.F."/>
            <person name="Hoernstein S.N.W."/>
            <person name="Larsson A."/>
            <person name="Li F.W."/>
            <person name="Perroud P.F."/>
            <person name="Phillips J."/>
            <person name="Ranjan P."/>
            <person name="Rokshar D.S."/>
            <person name="Rothfels C.J."/>
            <person name="Schneider L."/>
            <person name="Shu S."/>
            <person name="Stevenson D.W."/>
            <person name="Thummler F."/>
            <person name="Tillich M."/>
            <person name="Villarreal Aguilar J.C."/>
            <person name="Widiez T."/>
            <person name="Wong G.K."/>
            <person name="Wymore A."/>
            <person name="Zhang Y."/>
            <person name="Zimmer A.D."/>
            <person name="Quatrano R.S."/>
            <person name="Mayer K.F.X."/>
            <person name="Goodstein D."/>
            <person name="Casacuberta J.M."/>
            <person name="Vandepoele K."/>
            <person name="Reski R."/>
            <person name="Cuming A.C."/>
            <person name="Tuskan G.A."/>
            <person name="Maumus F."/>
            <person name="Salse J."/>
            <person name="Schmutz J."/>
            <person name="Rensing S.A."/>
        </authorList>
    </citation>
    <scope>NUCLEOTIDE SEQUENCE [LARGE SCALE GENOMIC DNA]</scope>
    <source>
        <strain evidence="7 8">cv. Gransden 2004</strain>
    </source>
</reference>
<dbReference type="Gene3D" id="3.40.50.1110">
    <property type="entry name" value="SGNH hydrolase"/>
    <property type="match status" value="1"/>
</dbReference>
<dbReference type="InterPro" id="IPR000782">
    <property type="entry name" value="FAS1_domain"/>
</dbReference>
<dbReference type="PANTHER" id="PTHR46020:SF4">
    <property type="entry name" value="OS04G0650200 PROTEIN"/>
    <property type="match status" value="1"/>
</dbReference>
<name>A0A2K1JGA6_PHYPA</name>
<evidence type="ECO:0000256" key="4">
    <source>
        <dbReference type="SAM" id="SignalP"/>
    </source>
</evidence>
<reference evidence="6 8" key="1">
    <citation type="journal article" date="2008" name="Science">
        <title>The Physcomitrella genome reveals evolutionary insights into the conquest of land by plants.</title>
        <authorList>
            <person name="Rensing S."/>
            <person name="Lang D."/>
            <person name="Zimmer A."/>
            <person name="Terry A."/>
            <person name="Salamov A."/>
            <person name="Shapiro H."/>
            <person name="Nishiyama T."/>
            <person name="Perroud P.-F."/>
            <person name="Lindquist E."/>
            <person name="Kamisugi Y."/>
            <person name="Tanahashi T."/>
            <person name="Sakakibara K."/>
            <person name="Fujita T."/>
            <person name="Oishi K."/>
            <person name="Shin-I T."/>
            <person name="Kuroki Y."/>
            <person name="Toyoda A."/>
            <person name="Suzuki Y."/>
            <person name="Hashimoto A."/>
            <person name="Yamaguchi K."/>
            <person name="Sugano A."/>
            <person name="Kohara Y."/>
            <person name="Fujiyama A."/>
            <person name="Anterola A."/>
            <person name="Aoki S."/>
            <person name="Ashton N."/>
            <person name="Barbazuk W.B."/>
            <person name="Barker E."/>
            <person name="Bennetzen J."/>
            <person name="Bezanilla M."/>
            <person name="Blankenship R."/>
            <person name="Cho S.H."/>
            <person name="Dutcher S."/>
            <person name="Estelle M."/>
            <person name="Fawcett J.A."/>
            <person name="Gundlach H."/>
            <person name="Hanada K."/>
            <person name="Heyl A."/>
            <person name="Hicks K.A."/>
            <person name="Hugh J."/>
            <person name="Lohr M."/>
            <person name="Mayer K."/>
            <person name="Melkozernov A."/>
            <person name="Murata T."/>
            <person name="Nelson D."/>
            <person name="Pils B."/>
            <person name="Prigge M."/>
            <person name="Reiss B."/>
            <person name="Renner T."/>
            <person name="Rombauts S."/>
            <person name="Rushton P."/>
            <person name="Sanderfoot A."/>
            <person name="Schween G."/>
            <person name="Shiu S.-H."/>
            <person name="Stueber K."/>
            <person name="Theodoulou F.L."/>
            <person name="Tu H."/>
            <person name="Van de Peer Y."/>
            <person name="Verrier P.J."/>
            <person name="Waters E."/>
            <person name="Wood A."/>
            <person name="Yang L."/>
            <person name="Cove D."/>
            <person name="Cuming A."/>
            <person name="Hasebe M."/>
            <person name="Lucas S."/>
            <person name="Mishler D.B."/>
            <person name="Reski R."/>
            <person name="Grigoriev I."/>
            <person name="Quatrano R.S."/>
            <person name="Boore J.L."/>
        </authorList>
    </citation>
    <scope>NUCLEOTIDE SEQUENCE [LARGE SCALE GENOMIC DNA]</scope>
    <source>
        <strain evidence="7 8">cv. Gransden 2004</strain>
    </source>
</reference>
<dbReference type="InterPro" id="IPR001087">
    <property type="entry name" value="GDSL"/>
</dbReference>
<comment type="similarity">
    <text evidence="1">Belongs to the 'GDSL' lipolytic enzyme family.</text>
</comment>
<evidence type="ECO:0000313" key="8">
    <source>
        <dbReference type="Proteomes" id="UP000006727"/>
    </source>
</evidence>
<feature type="signal peptide" evidence="4">
    <location>
        <begin position="1"/>
        <end position="17"/>
    </location>
</feature>
<dbReference type="SUPFAM" id="SSF82153">
    <property type="entry name" value="FAS1 domain"/>
    <property type="match status" value="1"/>
</dbReference>
<dbReference type="SMART" id="SM00554">
    <property type="entry name" value="FAS1"/>
    <property type="match status" value="1"/>
</dbReference>
<dbReference type="SMR" id="A0A2K1JGA6"/>
<accession>A0A2K1JGA6</accession>
<dbReference type="STRING" id="3218.A0A2K1JGA6"/>
<keyword evidence="8" id="KW-1185">Reference proteome</keyword>
<dbReference type="EnsemblPlants" id="Pp3c14_4080V3.1">
    <property type="protein sequence ID" value="Pp3c14_4080V3.1"/>
    <property type="gene ID" value="Pp3c14_4080"/>
</dbReference>
<keyword evidence="3" id="KW-0443">Lipid metabolism</keyword>
<feature type="domain" description="FAS1" evidence="5">
    <location>
        <begin position="374"/>
        <end position="512"/>
    </location>
</feature>
<keyword evidence="4" id="KW-0732">Signal</keyword>
<dbReference type="GO" id="GO:0016788">
    <property type="term" value="F:hydrolase activity, acting on ester bonds"/>
    <property type="evidence" value="ECO:0007669"/>
    <property type="project" value="InterPro"/>
</dbReference>